<organism evidence="2 3">
    <name type="scientific">Toxocara canis</name>
    <name type="common">Canine roundworm</name>
    <dbReference type="NCBI Taxonomy" id="6265"/>
    <lineage>
        <taxon>Eukaryota</taxon>
        <taxon>Metazoa</taxon>
        <taxon>Ecdysozoa</taxon>
        <taxon>Nematoda</taxon>
        <taxon>Chromadorea</taxon>
        <taxon>Rhabditida</taxon>
        <taxon>Spirurina</taxon>
        <taxon>Ascaridomorpha</taxon>
        <taxon>Ascaridoidea</taxon>
        <taxon>Toxocaridae</taxon>
        <taxon>Toxocara</taxon>
    </lineage>
</organism>
<name>A0A183V162_TOXCA</name>
<gene>
    <name evidence="1" type="ORF">TCNE_LOCUS14482</name>
</gene>
<sequence length="431" mass="49200">MQLPDIYATMDEWNGRKWRTIVRIFRKDYFCRFLKMSETLIDACAYDVDRPSCSGDKSSDGLSFQYEWIVKVSERSIGSEAVILNVSPAFSTAFNGVQFTWTLRLSDDCIAPDCADASSNGVNVFLYYKDGPAQDINILDAGITIADNEGQTVFTNLRIADDEFTRGSGWAVKTTVEQMQKLTRFMQTNINNTVRITVDIRMDERAFSPLCYLPSVDHASCRLEAECHKYLKEVETNKILVPDLDLVLNDPDIFAVHRQIFLHGCKEVDRRLNGSSDAKQVTNVFAHVYFNKCIMPGVECFEDFMEVIEGSRNHHIPALTREAERFICGELIACSGELNFAKKMLLLAQRYQLPVLKMMCVGILTDRIVEYSNKFERINTIGDEMRKLVRQITFSDDQYSTDKADSDSLVDSVVEELKMLTKRIRKVSISR</sequence>
<dbReference type="WBParaSite" id="TCNE_0001448201-mRNA-1">
    <property type="protein sequence ID" value="TCNE_0001448201-mRNA-1"/>
    <property type="gene ID" value="TCNE_0001448201"/>
</dbReference>
<protein>
    <submittedName>
        <fullName evidence="3">BTB domain-containing protein</fullName>
    </submittedName>
</protein>
<keyword evidence="2" id="KW-1185">Reference proteome</keyword>
<evidence type="ECO:0000313" key="3">
    <source>
        <dbReference type="WBParaSite" id="TCNE_0001448201-mRNA-1"/>
    </source>
</evidence>
<proteinExistence type="predicted"/>
<accession>A0A183V162</accession>
<evidence type="ECO:0000313" key="2">
    <source>
        <dbReference type="Proteomes" id="UP000050794"/>
    </source>
</evidence>
<dbReference type="Proteomes" id="UP000050794">
    <property type="component" value="Unassembled WGS sequence"/>
</dbReference>
<reference evidence="1 2" key="2">
    <citation type="submission" date="2018-11" db="EMBL/GenBank/DDBJ databases">
        <authorList>
            <consortium name="Pathogen Informatics"/>
        </authorList>
    </citation>
    <scope>NUCLEOTIDE SEQUENCE [LARGE SCALE GENOMIC DNA]</scope>
</reference>
<reference evidence="3" key="1">
    <citation type="submission" date="2016-06" db="UniProtKB">
        <authorList>
            <consortium name="WormBaseParasite"/>
        </authorList>
    </citation>
    <scope>IDENTIFICATION</scope>
</reference>
<dbReference type="AlphaFoldDB" id="A0A183V162"/>
<evidence type="ECO:0000313" key="1">
    <source>
        <dbReference type="EMBL" id="VDM45803.1"/>
    </source>
</evidence>
<dbReference type="EMBL" id="UYWY01022275">
    <property type="protein sequence ID" value="VDM45803.1"/>
    <property type="molecule type" value="Genomic_DNA"/>
</dbReference>